<dbReference type="AlphaFoldDB" id="A0A0N4TJR2"/>
<dbReference type="WBParaSite" id="BPAG_0000854901-mRNA-1">
    <property type="protein sequence ID" value="BPAG_0000854901-mRNA-1"/>
    <property type="gene ID" value="BPAG_0000854901"/>
</dbReference>
<reference evidence="1 2" key="2">
    <citation type="submission" date="2018-11" db="EMBL/GenBank/DDBJ databases">
        <authorList>
            <consortium name="Pathogen Informatics"/>
        </authorList>
    </citation>
    <scope>NUCLEOTIDE SEQUENCE [LARGE SCALE GENOMIC DNA]</scope>
</reference>
<sequence>MALFETFHSRQKELDDTTYQQQYVHHVIRDIHILRCRSAKVILSSLSEGNVAGEIQEVYIAANAEPSVLVSSF</sequence>
<proteinExistence type="predicted"/>
<reference evidence="3" key="1">
    <citation type="submission" date="2017-02" db="UniProtKB">
        <authorList>
            <consortium name="WormBaseParasite"/>
        </authorList>
    </citation>
    <scope>IDENTIFICATION</scope>
</reference>
<gene>
    <name evidence="1" type="ORF">BPAG_LOCUS8511</name>
</gene>
<keyword evidence="2" id="KW-1185">Reference proteome</keyword>
<dbReference type="Proteomes" id="UP000278627">
    <property type="component" value="Unassembled WGS sequence"/>
</dbReference>
<dbReference type="EMBL" id="UZAD01013135">
    <property type="protein sequence ID" value="VDN89697.1"/>
    <property type="molecule type" value="Genomic_DNA"/>
</dbReference>
<evidence type="ECO:0000313" key="3">
    <source>
        <dbReference type="WBParaSite" id="BPAG_0000854901-mRNA-1"/>
    </source>
</evidence>
<evidence type="ECO:0000313" key="1">
    <source>
        <dbReference type="EMBL" id="VDN89697.1"/>
    </source>
</evidence>
<protein>
    <submittedName>
        <fullName evidence="3">VPS35 endosomal protein-sorting factor-like</fullName>
    </submittedName>
</protein>
<name>A0A0N4TJR2_BRUPA</name>
<accession>A0A0N4TJR2</accession>
<organism evidence="3">
    <name type="scientific">Brugia pahangi</name>
    <name type="common">Filarial nematode worm</name>
    <dbReference type="NCBI Taxonomy" id="6280"/>
    <lineage>
        <taxon>Eukaryota</taxon>
        <taxon>Metazoa</taxon>
        <taxon>Ecdysozoa</taxon>
        <taxon>Nematoda</taxon>
        <taxon>Chromadorea</taxon>
        <taxon>Rhabditida</taxon>
        <taxon>Spirurina</taxon>
        <taxon>Spiruromorpha</taxon>
        <taxon>Filarioidea</taxon>
        <taxon>Onchocercidae</taxon>
        <taxon>Brugia</taxon>
    </lineage>
</organism>
<evidence type="ECO:0000313" key="2">
    <source>
        <dbReference type="Proteomes" id="UP000278627"/>
    </source>
</evidence>